<dbReference type="EMBL" id="CYGX02000149">
    <property type="protein sequence ID" value="SIT49570.1"/>
    <property type="molecule type" value="Genomic_DNA"/>
</dbReference>
<name>A0A1N7SQA4_9BURK</name>
<sequence>MIAKRRSQHGRSETGSIVQAREHHTATLLPDGRVLATAGIAQLDRFSDELYDPASGSWSQTGSLGLSRDSHTATLLSDGRVLVAGGQLKNNALSSAELFH</sequence>
<evidence type="ECO:0000256" key="1">
    <source>
        <dbReference type="SAM" id="MobiDB-lite"/>
    </source>
</evidence>
<dbReference type="Gene3D" id="2.130.10.80">
    <property type="entry name" value="Galactose oxidase/kelch, beta-propeller"/>
    <property type="match status" value="1"/>
</dbReference>
<keyword evidence="3" id="KW-1185">Reference proteome</keyword>
<evidence type="ECO:0008006" key="4">
    <source>
        <dbReference type="Google" id="ProtNLM"/>
    </source>
</evidence>
<dbReference type="InterPro" id="IPR011043">
    <property type="entry name" value="Gal_Oxase/kelch_b-propeller"/>
</dbReference>
<evidence type="ECO:0000313" key="2">
    <source>
        <dbReference type="EMBL" id="SIT49570.1"/>
    </source>
</evidence>
<gene>
    <name evidence="2" type="ORF">BN2475_1490001</name>
</gene>
<accession>A0A1N7SQA4</accession>
<feature type="region of interest" description="Disordered" evidence="1">
    <location>
        <begin position="1"/>
        <end position="23"/>
    </location>
</feature>
<dbReference type="InterPro" id="IPR037293">
    <property type="entry name" value="Gal_Oxidase_central_sf"/>
</dbReference>
<dbReference type="Proteomes" id="UP000187012">
    <property type="component" value="Unassembled WGS sequence"/>
</dbReference>
<reference evidence="2 3" key="1">
    <citation type="submission" date="2016-12" db="EMBL/GenBank/DDBJ databases">
        <authorList>
            <person name="Song W.-J."/>
            <person name="Kurnit D.M."/>
        </authorList>
    </citation>
    <scope>NUCLEOTIDE SEQUENCE [LARGE SCALE GENOMIC DNA]</scope>
    <source>
        <strain evidence="2 3">STM7296</strain>
    </source>
</reference>
<organism evidence="2 3">
    <name type="scientific">Paraburkholderia ribeironis</name>
    <dbReference type="NCBI Taxonomy" id="1247936"/>
    <lineage>
        <taxon>Bacteria</taxon>
        <taxon>Pseudomonadati</taxon>
        <taxon>Pseudomonadota</taxon>
        <taxon>Betaproteobacteria</taxon>
        <taxon>Burkholderiales</taxon>
        <taxon>Burkholderiaceae</taxon>
        <taxon>Paraburkholderia</taxon>
    </lineage>
</organism>
<dbReference type="SUPFAM" id="SSF50965">
    <property type="entry name" value="Galactose oxidase, central domain"/>
    <property type="match status" value="1"/>
</dbReference>
<dbReference type="STRING" id="1247936.BN2475_1490001"/>
<evidence type="ECO:0000313" key="3">
    <source>
        <dbReference type="Proteomes" id="UP000187012"/>
    </source>
</evidence>
<dbReference type="AlphaFoldDB" id="A0A1N7SQA4"/>
<protein>
    <recommendedName>
        <fullName evidence="4">Kelch repeat-containing protein</fullName>
    </recommendedName>
</protein>
<proteinExistence type="predicted"/>